<feature type="signal peptide" evidence="1">
    <location>
        <begin position="1"/>
        <end position="21"/>
    </location>
</feature>
<protein>
    <submittedName>
        <fullName evidence="2">Uncharacterized protein</fullName>
    </submittedName>
</protein>
<sequence>MLSKYIIVTALLGFFAVTVSAEDVVDTCGDFCRMVSRYMCREDKFMNVCSGDNRDLMHQYCTVECLKSIQYDWKYDFETEKRVGNAKVDSLLYILRLVNYPFHNTRASYFIVSRPDDEETVVNIADRRNPAYGGSRKRRMKREFNSKSYNTGGALGGSVGAAIGFGSGGFDKEAMASAFVSGYGNKKNVAIKDDGTRYDDYIGASAAAGAAGKIHGDSMNPNYDLDYTHGANGKINVLTTAEKYGKRLYGAEAAARGGYLTKGTGVLVPHSNTGYPMLSTISNTYGIAEAAGASQIGNDMKSYFSGKGKTLGLSRYNIGLGYGSSGFALQSQGIDKFNTLGELEVYGGTGQSYPTIPRYHIIDY</sequence>
<dbReference type="AlphaFoldDB" id="A0AAW1D4H5"/>
<evidence type="ECO:0000313" key="3">
    <source>
        <dbReference type="Proteomes" id="UP001461498"/>
    </source>
</evidence>
<proteinExistence type="predicted"/>
<keyword evidence="3" id="KW-1185">Reference proteome</keyword>
<dbReference type="Proteomes" id="UP001461498">
    <property type="component" value="Unassembled WGS sequence"/>
</dbReference>
<evidence type="ECO:0000313" key="2">
    <source>
        <dbReference type="EMBL" id="KAK9505412.1"/>
    </source>
</evidence>
<gene>
    <name evidence="2" type="ORF">O3M35_009477</name>
</gene>
<comment type="caution">
    <text evidence="2">The sequence shown here is derived from an EMBL/GenBank/DDBJ whole genome shotgun (WGS) entry which is preliminary data.</text>
</comment>
<name>A0AAW1D4H5_9HEMI</name>
<dbReference type="EMBL" id="JAPXFL010000006">
    <property type="protein sequence ID" value="KAK9505412.1"/>
    <property type="molecule type" value="Genomic_DNA"/>
</dbReference>
<accession>A0AAW1D4H5</accession>
<feature type="chain" id="PRO_5043990723" evidence="1">
    <location>
        <begin position="22"/>
        <end position="364"/>
    </location>
</feature>
<organism evidence="2 3">
    <name type="scientific">Rhynocoris fuscipes</name>
    <dbReference type="NCBI Taxonomy" id="488301"/>
    <lineage>
        <taxon>Eukaryota</taxon>
        <taxon>Metazoa</taxon>
        <taxon>Ecdysozoa</taxon>
        <taxon>Arthropoda</taxon>
        <taxon>Hexapoda</taxon>
        <taxon>Insecta</taxon>
        <taxon>Pterygota</taxon>
        <taxon>Neoptera</taxon>
        <taxon>Paraneoptera</taxon>
        <taxon>Hemiptera</taxon>
        <taxon>Heteroptera</taxon>
        <taxon>Panheteroptera</taxon>
        <taxon>Cimicomorpha</taxon>
        <taxon>Reduviidae</taxon>
        <taxon>Harpactorinae</taxon>
        <taxon>Harpactorini</taxon>
        <taxon>Rhynocoris</taxon>
    </lineage>
</organism>
<reference evidence="2 3" key="1">
    <citation type="submission" date="2022-12" db="EMBL/GenBank/DDBJ databases">
        <title>Chromosome-level genome assembly of true bugs.</title>
        <authorList>
            <person name="Ma L."/>
            <person name="Li H."/>
        </authorList>
    </citation>
    <scope>NUCLEOTIDE SEQUENCE [LARGE SCALE GENOMIC DNA]</scope>
    <source>
        <strain evidence="2">Lab_2022b</strain>
    </source>
</reference>
<keyword evidence="1" id="KW-0732">Signal</keyword>
<evidence type="ECO:0000256" key="1">
    <source>
        <dbReference type="SAM" id="SignalP"/>
    </source>
</evidence>